<dbReference type="EMBL" id="BMQA01000043">
    <property type="protein sequence ID" value="GGJ53085.1"/>
    <property type="molecule type" value="Genomic_DNA"/>
</dbReference>
<comment type="caution">
    <text evidence="3">The sequence shown here is derived from an EMBL/GenBank/DDBJ whole genome shotgun (WGS) entry which is preliminary data.</text>
</comment>
<organism evidence="3 4">
    <name type="scientific">Streptomyces brasiliensis</name>
    <dbReference type="NCBI Taxonomy" id="1954"/>
    <lineage>
        <taxon>Bacteria</taxon>
        <taxon>Bacillati</taxon>
        <taxon>Actinomycetota</taxon>
        <taxon>Actinomycetes</taxon>
        <taxon>Kitasatosporales</taxon>
        <taxon>Streptomycetaceae</taxon>
        <taxon>Streptomyces</taxon>
    </lineage>
</organism>
<dbReference type="Proteomes" id="UP000657574">
    <property type="component" value="Unassembled WGS sequence"/>
</dbReference>
<accession>A0A917L920</accession>
<proteinExistence type="predicted"/>
<feature type="domain" description="SWIM-type" evidence="2">
    <location>
        <begin position="52"/>
        <end position="87"/>
    </location>
</feature>
<evidence type="ECO:0000259" key="2">
    <source>
        <dbReference type="PROSITE" id="PS50966"/>
    </source>
</evidence>
<keyword evidence="1" id="KW-0479">Metal-binding</keyword>
<dbReference type="AlphaFoldDB" id="A0A917L920"/>
<dbReference type="PROSITE" id="PS50966">
    <property type="entry name" value="ZF_SWIM"/>
    <property type="match status" value="1"/>
</dbReference>
<name>A0A917L920_9ACTN</name>
<sequence length="284" mass="29524">MAAQVTAQTVRQTAGAAAFRTGEELHRQGAVEECDAADGGAAGVVAGREAPHAVWVGVADRQLVSACDCGSRDALCEHAVALALAAVNGGIGWYPAPQRDANRADAAAAFRALSAAERGSVLDALLAARPELLPEAQRLALTLLTPAGTPGNSPAATHRVLSALREDTAADVRSALLALDIDDLHTGYRPGFGYVEPHDAAGRLVEDALRPYQDDVTRRLGLGLTDAARAIALGVLDGLHSCEGSYDGDQVLCYAGEDLAATYGWGLREQFRKAGAPLPDTRPE</sequence>
<evidence type="ECO:0000256" key="1">
    <source>
        <dbReference type="PROSITE-ProRule" id="PRU00325"/>
    </source>
</evidence>
<gene>
    <name evidence="3" type="ORF">GCM10010121_074850</name>
</gene>
<evidence type="ECO:0000313" key="3">
    <source>
        <dbReference type="EMBL" id="GGJ53085.1"/>
    </source>
</evidence>
<keyword evidence="1" id="KW-0862">Zinc</keyword>
<reference evidence="3" key="1">
    <citation type="journal article" date="2014" name="Int. J. Syst. Evol. Microbiol.">
        <title>Complete genome sequence of Corynebacterium casei LMG S-19264T (=DSM 44701T), isolated from a smear-ripened cheese.</title>
        <authorList>
            <consortium name="US DOE Joint Genome Institute (JGI-PGF)"/>
            <person name="Walter F."/>
            <person name="Albersmeier A."/>
            <person name="Kalinowski J."/>
            <person name="Ruckert C."/>
        </authorList>
    </citation>
    <scope>NUCLEOTIDE SEQUENCE</scope>
    <source>
        <strain evidence="3">JCM 3086</strain>
    </source>
</reference>
<reference evidence="3" key="2">
    <citation type="submission" date="2020-09" db="EMBL/GenBank/DDBJ databases">
        <authorList>
            <person name="Sun Q."/>
            <person name="Ohkuma M."/>
        </authorList>
    </citation>
    <scope>NUCLEOTIDE SEQUENCE</scope>
    <source>
        <strain evidence="3">JCM 3086</strain>
    </source>
</reference>
<dbReference type="GO" id="GO:0008270">
    <property type="term" value="F:zinc ion binding"/>
    <property type="evidence" value="ECO:0007669"/>
    <property type="project" value="UniProtKB-KW"/>
</dbReference>
<keyword evidence="1" id="KW-0863">Zinc-finger</keyword>
<keyword evidence="4" id="KW-1185">Reference proteome</keyword>
<evidence type="ECO:0000313" key="4">
    <source>
        <dbReference type="Proteomes" id="UP000657574"/>
    </source>
</evidence>
<dbReference type="InterPro" id="IPR007527">
    <property type="entry name" value="Znf_SWIM"/>
</dbReference>
<protein>
    <recommendedName>
        <fullName evidence="2">SWIM-type domain-containing protein</fullName>
    </recommendedName>
</protein>
<dbReference type="RefSeq" id="WP_189315800.1">
    <property type="nucleotide sequence ID" value="NZ_BMQA01000043.1"/>
</dbReference>